<dbReference type="InParanoid" id="I7LWF3"/>
<proteinExistence type="predicted"/>
<feature type="transmembrane region" description="Helical" evidence="3">
    <location>
        <begin position="277"/>
        <end position="296"/>
    </location>
</feature>
<feature type="transmembrane region" description="Helical" evidence="3">
    <location>
        <begin position="557"/>
        <end position="575"/>
    </location>
</feature>
<dbReference type="GeneID" id="7839780"/>
<dbReference type="EMBL" id="GG662564">
    <property type="protein sequence ID" value="EAS01609.2"/>
    <property type="molecule type" value="Genomic_DNA"/>
</dbReference>
<keyword evidence="3" id="KW-0472">Membrane</keyword>
<feature type="transmembrane region" description="Helical" evidence="3">
    <location>
        <begin position="327"/>
        <end position="347"/>
    </location>
</feature>
<keyword evidence="1" id="KW-0175">Coiled coil</keyword>
<evidence type="ECO:0000256" key="3">
    <source>
        <dbReference type="SAM" id="Phobius"/>
    </source>
</evidence>
<feature type="coiled-coil region" evidence="1">
    <location>
        <begin position="103"/>
        <end position="130"/>
    </location>
</feature>
<feature type="transmembrane region" description="Helical" evidence="3">
    <location>
        <begin position="51"/>
        <end position="73"/>
    </location>
</feature>
<accession>I7LWF3</accession>
<sequence length="578" mass="67259">MVSKHVLVQLNKINLNSAYITTIIYYIGNYLIGVFWAELFMDSERIKLNSYLFLSLPIVNGLLFIILFGIRYFNLSLRTQFESIFDSESSGLAIIDLTVKKLYDETLQKKNELKRQLSHQIEQQKQSDEEINSIFLKSPANKNQKEVEVGTPKNRGSQTQMLTFNQNNSQFVDPMALDEKPIQIQAQGLSFPNERNEDRNLVQFQRQSSQTQIPANINQNNEVNAKNLSQVVNLSESIQQQPAKRGNVEQVLRKQTKSFTYRFLQSIIHTDDKQLCMGYPALIGIIKLVPVTINSIMKLRYQWQIQFLSLFFASLPYRGLYLEFNQYKLGLGIVAIKFFYKLLVYYLQFRFASQLFDLKKKINMKIKKQEKDGGNLLQMKLKEMQFNFQSDPNIERNPKSKKNESKAQSSIPPPPLSIEDGLNQKEVQQILDKNQEKFNGFQEIEQLLHELKQKGQIFYQMIYKLEMIQFSDILHMICVIISISINASINSNNTQVESIQAFNEHKTGIVVIFFVELIAELIYTVLVANLIGKIQDFYQYSFYKFMSDIFNFSRKQFMYIVASILCSYSILFIVINNS</sequence>
<evidence type="ECO:0000256" key="2">
    <source>
        <dbReference type="SAM" id="MobiDB-lite"/>
    </source>
</evidence>
<gene>
    <name evidence="4" type="ORF">TTHERM_00931990</name>
</gene>
<dbReference type="AlphaFoldDB" id="I7LWF3"/>
<dbReference type="Proteomes" id="UP000009168">
    <property type="component" value="Unassembled WGS sequence"/>
</dbReference>
<protein>
    <submittedName>
        <fullName evidence="4">Transmembrane protein, putative</fullName>
    </submittedName>
</protein>
<feature type="region of interest" description="Disordered" evidence="2">
    <location>
        <begin position="390"/>
        <end position="419"/>
    </location>
</feature>
<feature type="compositionally biased region" description="Basic and acidic residues" evidence="2">
    <location>
        <begin position="393"/>
        <end position="405"/>
    </location>
</feature>
<feature type="transmembrane region" description="Helical" evidence="3">
    <location>
        <begin position="509"/>
        <end position="531"/>
    </location>
</feature>
<organism evidence="4 5">
    <name type="scientific">Tetrahymena thermophila (strain SB210)</name>
    <dbReference type="NCBI Taxonomy" id="312017"/>
    <lineage>
        <taxon>Eukaryota</taxon>
        <taxon>Sar</taxon>
        <taxon>Alveolata</taxon>
        <taxon>Ciliophora</taxon>
        <taxon>Intramacronucleata</taxon>
        <taxon>Oligohymenophorea</taxon>
        <taxon>Hymenostomatida</taxon>
        <taxon>Tetrahymenina</taxon>
        <taxon>Tetrahymenidae</taxon>
        <taxon>Tetrahymena</taxon>
    </lineage>
</organism>
<evidence type="ECO:0000313" key="5">
    <source>
        <dbReference type="Proteomes" id="UP000009168"/>
    </source>
</evidence>
<evidence type="ECO:0000256" key="1">
    <source>
        <dbReference type="SAM" id="Coils"/>
    </source>
</evidence>
<feature type="transmembrane region" description="Helical" evidence="3">
    <location>
        <begin position="303"/>
        <end position="321"/>
    </location>
</feature>
<keyword evidence="5" id="KW-1185">Reference proteome</keyword>
<keyword evidence="3" id="KW-1133">Transmembrane helix</keyword>
<feature type="transmembrane region" description="Helical" evidence="3">
    <location>
        <begin position="470"/>
        <end position="489"/>
    </location>
</feature>
<name>I7LWF3_TETTS</name>
<feature type="transmembrane region" description="Helical" evidence="3">
    <location>
        <begin position="18"/>
        <end position="39"/>
    </location>
</feature>
<dbReference type="KEGG" id="tet:TTHERM_00931990"/>
<evidence type="ECO:0000313" key="4">
    <source>
        <dbReference type="EMBL" id="EAS01609.2"/>
    </source>
</evidence>
<dbReference type="RefSeq" id="XP_001021854.2">
    <property type="nucleotide sequence ID" value="XM_001021854.2"/>
</dbReference>
<keyword evidence="3 4" id="KW-0812">Transmembrane</keyword>
<reference evidence="5" key="1">
    <citation type="journal article" date="2006" name="PLoS Biol.">
        <title>Macronuclear genome sequence of the ciliate Tetrahymena thermophila, a model eukaryote.</title>
        <authorList>
            <person name="Eisen J.A."/>
            <person name="Coyne R.S."/>
            <person name="Wu M."/>
            <person name="Wu D."/>
            <person name="Thiagarajan M."/>
            <person name="Wortman J.R."/>
            <person name="Badger J.H."/>
            <person name="Ren Q."/>
            <person name="Amedeo P."/>
            <person name="Jones K.M."/>
            <person name="Tallon L.J."/>
            <person name="Delcher A.L."/>
            <person name="Salzberg S.L."/>
            <person name="Silva J.C."/>
            <person name="Haas B.J."/>
            <person name="Majoros W.H."/>
            <person name="Farzad M."/>
            <person name="Carlton J.M."/>
            <person name="Smith R.K. Jr."/>
            <person name="Garg J."/>
            <person name="Pearlman R.E."/>
            <person name="Karrer K.M."/>
            <person name="Sun L."/>
            <person name="Manning G."/>
            <person name="Elde N.C."/>
            <person name="Turkewitz A.P."/>
            <person name="Asai D.J."/>
            <person name="Wilkes D.E."/>
            <person name="Wang Y."/>
            <person name="Cai H."/>
            <person name="Collins K."/>
            <person name="Stewart B.A."/>
            <person name="Lee S.R."/>
            <person name="Wilamowska K."/>
            <person name="Weinberg Z."/>
            <person name="Ruzzo W.L."/>
            <person name="Wloga D."/>
            <person name="Gaertig J."/>
            <person name="Frankel J."/>
            <person name="Tsao C.-C."/>
            <person name="Gorovsky M.A."/>
            <person name="Keeling P.J."/>
            <person name="Waller R.F."/>
            <person name="Patron N.J."/>
            <person name="Cherry J.M."/>
            <person name="Stover N.A."/>
            <person name="Krieger C.J."/>
            <person name="del Toro C."/>
            <person name="Ryder H.F."/>
            <person name="Williamson S.C."/>
            <person name="Barbeau R.A."/>
            <person name="Hamilton E.P."/>
            <person name="Orias E."/>
        </authorList>
    </citation>
    <scope>NUCLEOTIDE SEQUENCE [LARGE SCALE GENOMIC DNA]</scope>
    <source>
        <strain evidence="5">SB210</strain>
    </source>
</reference>